<reference evidence="7 8" key="1">
    <citation type="submission" date="2020-08" db="EMBL/GenBank/DDBJ databases">
        <title>Sequencing the genomes of 1000 actinobacteria strains.</title>
        <authorList>
            <person name="Klenk H.-P."/>
        </authorList>
    </citation>
    <scope>NUCLEOTIDE SEQUENCE [LARGE SCALE GENOMIC DNA]</scope>
    <source>
        <strain evidence="7 8">DSM 45913</strain>
    </source>
</reference>
<gene>
    <name evidence="7" type="ORF">FHU36_004669</name>
</gene>
<feature type="transmembrane region" description="Helical" evidence="5">
    <location>
        <begin position="72"/>
        <end position="96"/>
    </location>
</feature>
<organism evidence="7 8">
    <name type="scientific">Nonomuraea muscovyensis</name>
    <dbReference type="NCBI Taxonomy" id="1124761"/>
    <lineage>
        <taxon>Bacteria</taxon>
        <taxon>Bacillati</taxon>
        <taxon>Actinomycetota</taxon>
        <taxon>Actinomycetes</taxon>
        <taxon>Streptosporangiales</taxon>
        <taxon>Streptosporangiaceae</taxon>
        <taxon>Nonomuraea</taxon>
    </lineage>
</organism>
<evidence type="ECO:0000313" key="7">
    <source>
        <dbReference type="EMBL" id="MBB6348124.1"/>
    </source>
</evidence>
<keyword evidence="4 5" id="KW-0472">Membrane</keyword>
<protein>
    <recommendedName>
        <fullName evidence="6">Methylamine utilisation protein MauE domain-containing protein</fullName>
    </recommendedName>
</protein>
<feature type="domain" description="Methylamine utilisation protein MauE" evidence="6">
    <location>
        <begin position="10"/>
        <end position="130"/>
    </location>
</feature>
<name>A0A7X0F028_9ACTN</name>
<dbReference type="Proteomes" id="UP000583800">
    <property type="component" value="Unassembled WGS sequence"/>
</dbReference>
<keyword evidence="3 5" id="KW-1133">Transmembrane helix</keyword>
<evidence type="ECO:0000256" key="2">
    <source>
        <dbReference type="ARBA" id="ARBA00022692"/>
    </source>
</evidence>
<feature type="transmembrane region" description="Helical" evidence="5">
    <location>
        <begin position="6"/>
        <end position="25"/>
    </location>
</feature>
<evidence type="ECO:0000313" key="8">
    <source>
        <dbReference type="Proteomes" id="UP000583800"/>
    </source>
</evidence>
<dbReference type="InterPro" id="IPR009908">
    <property type="entry name" value="Methylamine_util_MauE"/>
</dbReference>
<keyword evidence="8" id="KW-1185">Reference proteome</keyword>
<keyword evidence="2 5" id="KW-0812">Transmembrane</keyword>
<evidence type="ECO:0000259" key="6">
    <source>
        <dbReference type="Pfam" id="PF07291"/>
    </source>
</evidence>
<dbReference type="RefSeq" id="WP_185085946.1">
    <property type="nucleotide sequence ID" value="NZ_JACHJB010000002.1"/>
</dbReference>
<proteinExistence type="predicted"/>
<evidence type="ECO:0000256" key="4">
    <source>
        <dbReference type="ARBA" id="ARBA00023136"/>
    </source>
</evidence>
<comment type="subcellular location">
    <subcellularLocation>
        <location evidence="1">Membrane</location>
        <topology evidence="1">Multi-pass membrane protein</topology>
    </subcellularLocation>
</comment>
<feature type="transmembrane region" description="Helical" evidence="5">
    <location>
        <begin position="143"/>
        <end position="161"/>
    </location>
</feature>
<comment type="caution">
    <text evidence="7">The sequence shown here is derived from an EMBL/GenBank/DDBJ whole genome shotgun (WGS) entry which is preliminary data.</text>
</comment>
<feature type="transmembrane region" description="Helical" evidence="5">
    <location>
        <begin position="46"/>
        <end position="66"/>
    </location>
</feature>
<dbReference type="GO" id="GO:0016020">
    <property type="term" value="C:membrane"/>
    <property type="evidence" value="ECO:0007669"/>
    <property type="project" value="UniProtKB-SubCell"/>
</dbReference>
<evidence type="ECO:0000256" key="3">
    <source>
        <dbReference type="ARBA" id="ARBA00022989"/>
    </source>
</evidence>
<sequence length="176" mass="17989">MTVFETLPACFTLAGAVLLVVAAVRRGDLTSVVRAHDLLPAFLVRLAPLFGPAEGLAGAAVLAGWLTGEVRLLRFAAAIVALWYLALAAYLVVLLRRRGGVPCGCLDETSPVSPAKVGRAVLLALATAPLVAGWPPVPAETGTRLLSCGLAAFVAGFVIIAGKVADLRGTSAAHGQ</sequence>
<dbReference type="EMBL" id="JACHJB010000002">
    <property type="protein sequence ID" value="MBB6348124.1"/>
    <property type="molecule type" value="Genomic_DNA"/>
</dbReference>
<evidence type="ECO:0000256" key="5">
    <source>
        <dbReference type="SAM" id="Phobius"/>
    </source>
</evidence>
<dbReference type="Pfam" id="PF07291">
    <property type="entry name" value="MauE"/>
    <property type="match status" value="1"/>
</dbReference>
<accession>A0A7X0F028</accession>
<dbReference type="GO" id="GO:0030416">
    <property type="term" value="P:methylamine metabolic process"/>
    <property type="evidence" value="ECO:0007669"/>
    <property type="project" value="InterPro"/>
</dbReference>
<evidence type="ECO:0000256" key="1">
    <source>
        <dbReference type="ARBA" id="ARBA00004141"/>
    </source>
</evidence>
<dbReference type="AlphaFoldDB" id="A0A7X0F028"/>